<dbReference type="NCBIfam" id="TIGR00369">
    <property type="entry name" value="unchar_dom_1"/>
    <property type="match status" value="1"/>
</dbReference>
<dbReference type="InterPro" id="IPR039298">
    <property type="entry name" value="ACOT13"/>
</dbReference>
<dbReference type="Proteomes" id="UP001293593">
    <property type="component" value="Unassembled WGS sequence"/>
</dbReference>
<accession>A0AAE1MDK9</accession>
<protein>
    <recommendedName>
        <fullName evidence="4">Thioesterase domain-containing protein</fullName>
    </recommendedName>
</protein>
<comment type="caution">
    <text evidence="5">The sequence shown here is derived from an EMBL/GenBank/DDBJ whole genome shotgun (WGS) entry which is preliminary data.</text>
</comment>
<name>A0AAE1MDK9_9FABA</name>
<keyword evidence="2" id="KW-0378">Hydrolase</keyword>
<comment type="similarity">
    <text evidence="1">Belongs to the thioesterase PaaI family.</text>
</comment>
<dbReference type="GO" id="GO:0047617">
    <property type="term" value="F:fatty acyl-CoA hydrolase activity"/>
    <property type="evidence" value="ECO:0007669"/>
    <property type="project" value="InterPro"/>
</dbReference>
<proteinExistence type="inferred from homology"/>
<feature type="domain" description="Thioesterase" evidence="4">
    <location>
        <begin position="91"/>
        <end position="166"/>
    </location>
</feature>
<organism evidence="5 6">
    <name type="scientific">Acacia crassicarpa</name>
    <name type="common">northern wattle</name>
    <dbReference type="NCBI Taxonomy" id="499986"/>
    <lineage>
        <taxon>Eukaryota</taxon>
        <taxon>Viridiplantae</taxon>
        <taxon>Streptophyta</taxon>
        <taxon>Embryophyta</taxon>
        <taxon>Tracheophyta</taxon>
        <taxon>Spermatophyta</taxon>
        <taxon>Magnoliopsida</taxon>
        <taxon>eudicotyledons</taxon>
        <taxon>Gunneridae</taxon>
        <taxon>Pentapetalae</taxon>
        <taxon>rosids</taxon>
        <taxon>fabids</taxon>
        <taxon>Fabales</taxon>
        <taxon>Fabaceae</taxon>
        <taxon>Caesalpinioideae</taxon>
        <taxon>mimosoid clade</taxon>
        <taxon>Acacieae</taxon>
        <taxon>Acacia</taxon>
    </lineage>
</organism>
<dbReference type="EMBL" id="JAWXYG010000009">
    <property type="protein sequence ID" value="KAK4263422.1"/>
    <property type="molecule type" value="Genomic_DNA"/>
</dbReference>
<dbReference type="PANTHER" id="PTHR21660">
    <property type="entry name" value="THIOESTERASE SUPERFAMILY MEMBER-RELATED"/>
    <property type="match status" value="1"/>
</dbReference>
<dbReference type="PANTHER" id="PTHR21660:SF12">
    <property type="entry name" value="OS07G0462700 PROTEIN"/>
    <property type="match status" value="1"/>
</dbReference>
<dbReference type="InterPro" id="IPR003736">
    <property type="entry name" value="PAAI_dom"/>
</dbReference>
<evidence type="ECO:0000259" key="4">
    <source>
        <dbReference type="Pfam" id="PF03061"/>
    </source>
</evidence>
<dbReference type="Pfam" id="PF03061">
    <property type="entry name" value="4HBT"/>
    <property type="match status" value="1"/>
</dbReference>
<dbReference type="SUPFAM" id="SSF54637">
    <property type="entry name" value="Thioesterase/thiol ester dehydrase-isomerase"/>
    <property type="match status" value="1"/>
</dbReference>
<gene>
    <name evidence="5" type="ORF">QN277_028830</name>
</gene>
<dbReference type="InterPro" id="IPR006683">
    <property type="entry name" value="Thioestr_dom"/>
</dbReference>
<dbReference type="Gene3D" id="3.10.129.10">
    <property type="entry name" value="Hotdog Thioesterase"/>
    <property type="match status" value="1"/>
</dbReference>
<keyword evidence="6" id="KW-1185">Reference proteome</keyword>
<evidence type="ECO:0000313" key="5">
    <source>
        <dbReference type="EMBL" id="KAK4263422.1"/>
    </source>
</evidence>
<feature type="region of interest" description="Disordered" evidence="3">
    <location>
        <begin position="1"/>
        <end position="21"/>
    </location>
</feature>
<sequence>MAAKPSTVLPQPHTLSSSTAPKISQEIDPLCASETLAVLQNFGINESLPQTSHANGFFSEFTRSFINVDRVERGRIICTVPVKPPISNYFDTLHGGGLASVAELISIACARTVVAEDKQIFLGEISMSYLSGAPVAAEVTADASVVKSGRNLTVVVLEFKLKKTEKLIYKGHATFYNYPLAKL</sequence>
<evidence type="ECO:0000256" key="3">
    <source>
        <dbReference type="SAM" id="MobiDB-lite"/>
    </source>
</evidence>
<reference evidence="5" key="1">
    <citation type="submission" date="2023-10" db="EMBL/GenBank/DDBJ databases">
        <title>Chromosome-level genome of the transformable northern wattle, Acacia crassicarpa.</title>
        <authorList>
            <person name="Massaro I."/>
            <person name="Sinha N.R."/>
            <person name="Poethig S."/>
            <person name="Leichty A.R."/>
        </authorList>
    </citation>
    <scope>NUCLEOTIDE SEQUENCE</scope>
    <source>
        <strain evidence="5">Acra3RX</strain>
        <tissue evidence="5">Leaf</tissue>
    </source>
</reference>
<evidence type="ECO:0000256" key="2">
    <source>
        <dbReference type="ARBA" id="ARBA00022801"/>
    </source>
</evidence>
<dbReference type="CDD" id="cd03443">
    <property type="entry name" value="PaaI_thioesterase"/>
    <property type="match status" value="1"/>
</dbReference>
<dbReference type="AlphaFoldDB" id="A0AAE1MDK9"/>
<dbReference type="InterPro" id="IPR029069">
    <property type="entry name" value="HotDog_dom_sf"/>
</dbReference>
<evidence type="ECO:0000256" key="1">
    <source>
        <dbReference type="ARBA" id="ARBA00008324"/>
    </source>
</evidence>
<evidence type="ECO:0000313" key="6">
    <source>
        <dbReference type="Proteomes" id="UP001293593"/>
    </source>
</evidence>